<dbReference type="InterPro" id="IPR045851">
    <property type="entry name" value="AMP-bd_C_sf"/>
</dbReference>
<dbReference type="InterPro" id="IPR020845">
    <property type="entry name" value="AMP-binding_CS"/>
</dbReference>
<evidence type="ECO:0000256" key="2">
    <source>
        <dbReference type="SAM" id="MobiDB-lite"/>
    </source>
</evidence>
<dbReference type="InterPro" id="IPR042099">
    <property type="entry name" value="ANL_N_sf"/>
</dbReference>
<dbReference type="PANTHER" id="PTHR43201">
    <property type="entry name" value="ACYL-COA SYNTHETASE"/>
    <property type="match status" value="1"/>
</dbReference>
<protein>
    <submittedName>
        <fullName evidence="4">Bifunctional acyl-ACP--phospholipid O-acyltransferase/long-chain-fatty-acid--ACP ligase</fullName>
    </submittedName>
</protein>
<dbReference type="PANTHER" id="PTHR43201:SF8">
    <property type="entry name" value="ACYL-COA SYNTHETASE FAMILY MEMBER 3"/>
    <property type="match status" value="1"/>
</dbReference>
<keyword evidence="4" id="KW-0436">Ligase</keyword>
<feature type="domain" description="Phospholipid/glycerol acyltransferase" evidence="3">
    <location>
        <begin position="33"/>
        <end position="143"/>
    </location>
</feature>
<evidence type="ECO:0000313" key="5">
    <source>
        <dbReference type="Proteomes" id="UP001500547"/>
    </source>
</evidence>
<reference evidence="5" key="1">
    <citation type="journal article" date="2019" name="Int. J. Syst. Evol. Microbiol.">
        <title>The Global Catalogue of Microorganisms (GCM) 10K type strain sequencing project: providing services to taxonomists for standard genome sequencing and annotation.</title>
        <authorList>
            <consortium name="The Broad Institute Genomics Platform"/>
            <consortium name="The Broad Institute Genome Sequencing Center for Infectious Disease"/>
            <person name="Wu L."/>
            <person name="Ma J."/>
        </authorList>
    </citation>
    <scope>NUCLEOTIDE SEQUENCE [LARGE SCALE GENOMIC DNA]</scope>
    <source>
        <strain evidence="5">JCM 18715</strain>
    </source>
</reference>
<dbReference type="SUPFAM" id="SSF56801">
    <property type="entry name" value="Acetyl-CoA synthetase-like"/>
    <property type="match status" value="1"/>
</dbReference>
<organism evidence="4 5">
    <name type="scientific">Viridibacterium curvum</name>
    <dbReference type="NCBI Taxonomy" id="1101404"/>
    <lineage>
        <taxon>Bacteria</taxon>
        <taxon>Pseudomonadati</taxon>
        <taxon>Pseudomonadota</taxon>
        <taxon>Betaproteobacteria</taxon>
        <taxon>Rhodocyclales</taxon>
        <taxon>Rhodocyclaceae</taxon>
        <taxon>Viridibacterium</taxon>
    </lineage>
</organism>
<keyword evidence="5" id="KW-1185">Reference proteome</keyword>
<dbReference type="NCBIfam" id="NF005959">
    <property type="entry name" value="PRK08043.1"/>
    <property type="match status" value="1"/>
</dbReference>
<dbReference type="InterPro" id="IPR000873">
    <property type="entry name" value="AMP-dep_synth/lig_dom"/>
</dbReference>
<dbReference type="SMART" id="SM00563">
    <property type="entry name" value="PlsC"/>
    <property type="match status" value="1"/>
</dbReference>
<dbReference type="EMBL" id="BAABLD010000008">
    <property type="protein sequence ID" value="GAA5165979.1"/>
    <property type="molecule type" value="Genomic_DNA"/>
</dbReference>
<dbReference type="Proteomes" id="UP001500547">
    <property type="component" value="Unassembled WGS sequence"/>
</dbReference>
<dbReference type="PROSITE" id="PS00455">
    <property type="entry name" value="AMP_BINDING"/>
    <property type="match status" value="1"/>
</dbReference>
<accession>A0ABP9QQT3</accession>
<feature type="region of interest" description="Disordered" evidence="2">
    <location>
        <begin position="715"/>
        <end position="734"/>
    </location>
</feature>
<feature type="compositionally biased region" description="Basic and acidic residues" evidence="2">
    <location>
        <begin position="723"/>
        <end position="734"/>
    </location>
</feature>
<dbReference type="Gene3D" id="3.40.50.12780">
    <property type="entry name" value="N-terminal domain of ligase-like"/>
    <property type="match status" value="1"/>
</dbReference>
<dbReference type="RefSeq" id="WP_345533037.1">
    <property type="nucleotide sequence ID" value="NZ_BAABLD010000008.1"/>
</dbReference>
<evidence type="ECO:0000313" key="4">
    <source>
        <dbReference type="EMBL" id="GAA5165979.1"/>
    </source>
</evidence>
<dbReference type="CDD" id="cd07989">
    <property type="entry name" value="LPLAT_AGPAT-like"/>
    <property type="match status" value="1"/>
</dbReference>
<dbReference type="InterPro" id="IPR002123">
    <property type="entry name" value="Plipid/glycerol_acylTrfase"/>
</dbReference>
<dbReference type="Gene3D" id="3.30.300.30">
    <property type="match status" value="1"/>
</dbReference>
<dbReference type="Pfam" id="PF00501">
    <property type="entry name" value="AMP-binding"/>
    <property type="match status" value="1"/>
</dbReference>
<gene>
    <name evidence="4" type="primary">aas</name>
    <name evidence="4" type="ORF">GCM10025770_22380</name>
</gene>
<dbReference type="SUPFAM" id="SSF69593">
    <property type="entry name" value="Glycerol-3-phosphate (1)-acyltransferase"/>
    <property type="match status" value="1"/>
</dbReference>
<name>A0ABP9QQT3_9RHOO</name>
<proteinExistence type="inferred from homology"/>
<dbReference type="Pfam" id="PF01553">
    <property type="entry name" value="Acyltransferase"/>
    <property type="match status" value="1"/>
</dbReference>
<sequence>MLRSLIKSLLRTITGLLFRVQLRGDPALRAERLLIIANHESFLDGLLLGLWLPQNPVFIVHTGVAANPMFKLVLMLCDYLTVDPTSPLAMKKVIRLLESGRPVVIFPEGRITLTGSLMKTYDGPAFVAAKTGATVLPIRIDGAARTYFSRMSGRFPRRALPQISLTVCEPTRIAMPPGNTARERRRRAGEAMRRVMQNMIFASRPQQTLFEAFLNAMSLHGRKRRLVEDMKQIEYSYGDLLKMALALGRLVARFTQPGERVGVLLPNLAPTLGLIFGLNAQRRVPAMLNYTAGVDGMQAACTAATIRHIVSSRAFIEQAKLGDKVAALQGVQIHYLEDLRPTLGLADKLWLALWALPFPRLATPKGNAEETAVVLFTSGSEGKPKGVVLSNRALLANVAQIRAVIDFSVDDKILNALPLFHSFGLNAGGLLPVLGGANVFLYPSPLHYRIIPELAYDRACTVLLGTSTFLGNYAKHAHPYDFYRLRYVIAGAEKLSEPVRAAWFEKFGVRIFEGYGATETAPVLSVNTPMAYRTGTVGQLLPGIASQLMPVAGIERGGILHVSGPNLMSGYLKVEKPGELQPPESEAGQGWYNTGDVVELDDDGFIRIVGRVKRFAKIAGEMISLESVEKLAAQASPNFVHATSSVADEAKGEALVLFTTDKSLNREALQNAAKTGGWPELAVPRKIVVVEALPLLGTGKTDYVTLKQWAESSSPLPLAGEGLGERAHARTPAD</sequence>
<dbReference type="GO" id="GO:0016874">
    <property type="term" value="F:ligase activity"/>
    <property type="evidence" value="ECO:0007669"/>
    <property type="project" value="UniProtKB-KW"/>
</dbReference>
<comment type="similarity">
    <text evidence="1">Belongs to the ATP-dependent AMP-binding enzyme family.</text>
</comment>
<evidence type="ECO:0000256" key="1">
    <source>
        <dbReference type="ARBA" id="ARBA00006432"/>
    </source>
</evidence>
<evidence type="ECO:0000259" key="3">
    <source>
        <dbReference type="SMART" id="SM00563"/>
    </source>
</evidence>
<comment type="caution">
    <text evidence="4">The sequence shown here is derived from an EMBL/GenBank/DDBJ whole genome shotgun (WGS) entry which is preliminary data.</text>
</comment>